<evidence type="ECO:0000313" key="3">
    <source>
        <dbReference type="Proteomes" id="UP000298138"/>
    </source>
</evidence>
<reference evidence="2 3" key="1">
    <citation type="submission" date="2019-04" db="EMBL/GenBank/DDBJ databases">
        <title>Comparative genomics and transcriptomics to analyze fruiting body development in filamentous ascomycetes.</title>
        <authorList>
            <consortium name="DOE Joint Genome Institute"/>
            <person name="Lutkenhaus R."/>
            <person name="Traeger S."/>
            <person name="Breuer J."/>
            <person name="Kuo A."/>
            <person name="Lipzen A."/>
            <person name="Pangilinan J."/>
            <person name="Dilworth D."/>
            <person name="Sandor L."/>
            <person name="Poggeler S."/>
            <person name="Barry K."/>
            <person name="Grigoriev I.V."/>
            <person name="Nowrousian M."/>
        </authorList>
    </citation>
    <scope>NUCLEOTIDE SEQUENCE [LARGE SCALE GENOMIC DNA]</scope>
    <source>
        <strain evidence="2 3">CBS 389.68</strain>
    </source>
</reference>
<evidence type="ECO:0000256" key="1">
    <source>
        <dbReference type="SAM" id="SignalP"/>
    </source>
</evidence>
<dbReference type="Proteomes" id="UP000298138">
    <property type="component" value="Unassembled WGS sequence"/>
</dbReference>
<name>A0A4S2MWL4_9PEZI</name>
<dbReference type="PROSITE" id="PS51257">
    <property type="entry name" value="PROKAR_LIPOPROTEIN"/>
    <property type="match status" value="1"/>
</dbReference>
<organism evidence="2 3">
    <name type="scientific">Ascodesmis nigricans</name>
    <dbReference type="NCBI Taxonomy" id="341454"/>
    <lineage>
        <taxon>Eukaryota</taxon>
        <taxon>Fungi</taxon>
        <taxon>Dikarya</taxon>
        <taxon>Ascomycota</taxon>
        <taxon>Pezizomycotina</taxon>
        <taxon>Pezizomycetes</taxon>
        <taxon>Pezizales</taxon>
        <taxon>Ascodesmidaceae</taxon>
        <taxon>Ascodesmis</taxon>
    </lineage>
</organism>
<accession>A0A4S2MWL4</accession>
<keyword evidence="1" id="KW-0732">Signal</keyword>
<evidence type="ECO:0000313" key="2">
    <source>
        <dbReference type="EMBL" id="TGZ81007.1"/>
    </source>
</evidence>
<gene>
    <name evidence="2" type="ORF">EX30DRAFT_348901</name>
</gene>
<feature type="chain" id="PRO_5020606407" evidence="1">
    <location>
        <begin position="24"/>
        <end position="176"/>
    </location>
</feature>
<protein>
    <submittedName>
        <fullName evidence="2">Uncharacterized protein</fullName>
    </submittedName>
</protein>
<proteinExistence type="predicted"/>
<dbReference type="AlphaFoldDB" id="A0A4S2MWL4"/>
<feature type="signal peptide" evidence="1">
    <location>
        <begin position="1"/>
        <end position="23"/>
    </location>
</feature>
<dbReference type="EMBL" id="ML220121">
    <property type="protein sequence ID" value="TGZ81007.1"/>
    <property type="molecule type" value="Genomic_DNA"/>
</dbReference>
<dbReference type="InParanoid" id="A0A4S2MWL4"/>
<sequence>MKLSFPLPFSLLLPLLPLASSCAVPDLAIISIPYPLLLTARFTPSLPASPLTNTPLTILTPYTNLHLPLFSTTPGLGLPHALNFTSQTLALHEKNKYPVILPIGGDGTASPVVWLSKDDADKVGGEVVDAVGVYGCEDVGEEVERWTELKPIVREGDVEWCVLNGLLHVKKMNDKG</sequence>
<keyword evidence="3" id="KW-1185">Reference proteome</keyword>